<protein>
    <submittedName>
        <fullName evidence="1">Uncharacterized protein</fullName>
    </submittedName>
</protein>
<proteinExistence type="predicted"/>
<keyword evidence="2" id="KW-1185">Reference proteome</keyword>
<dbReference type="Proteomes" id="UP001054945">
    <property type="component" value="Unassembled WGS sequence"/>
</dbReference>
<gene>
    <name evidence="1" type="ORF">CEXT_24621</name>
</gene>
<reference evidence="1 2" key="1">
    <citation type="submission" date="2021-06" db="EMBL/GenBank/DDBJ databases">
        <title>Caerostris extrusa draft genome.</title>
        <authorList>
            <person name="Kono N."/>
            <person name="Arakawa K."/>
        </authorList>
    </citation>
    <scope>NUCLEOTIDE SEQUENCE [LARGE SCALE GENOMIC DNA]</scope>
</reference>
<dbReference type="AlphaFoldDB" id="A0AAV4V8Q3"/>
<dbReference type="EMBL" id="BPLR01014137">
    <property type="protein sequence ID" value="GIY66625.1"/>
    <property type="molecule type" value="Genomic_DNA"/>
</dbReference>
<sequence>MLFLNSVKCSRLSLVNHIFNSFNTTLVSDIVLKFPNHSLRIPLGRLEMILPHRSEVLCRSMDSVVNHQHGLIIFLLGDHLSSSAPRSEKIKNPSHLISCPSNGFSCLSTA</sequence>
<name>A0AAV4V8Q3_CAEEX</name>
<organism evidence="1 2">
    <name type="scientific">Caerostris extrusa</name>
    <name type="common">Bark spider</name>
    <name type="synonym">Caerostris bankana</name>
    <dbReference type="NCBI Taxonomy" id="172846"/>
    <lineage>
        <taxon>Eukaryota</taxon>
        <taxon>Metazoa</taxon>
        <taxon>Ecdysozoa</taxon>
        <taxon>Arthropoda</taxon>
        <taxon>Chelicerata</taxon>
        <taxon>Arachnida</taxon>
        <taxon>Araneae</taxon>
        <taxon>Araneomorphae</taxon>
        <taxon>Entelegynae</taxon>
        <taxon>Araneoidea</taxon>
        <taxon>Araneidae</taxon>
        <taxon>Caerostris</taxon>
    </lineage>
</organism>
<evidence type="ECO:0000313" key="2">
    <source>
        <dbReference type="Proteomes" id="UP001054945"/>
    </source>
</evidence>
<accession>A0AAV4V8Q3</accession>
<comment type="caution">
    <text evidence="1">The sequence shown here is derived from an EMBL/GenBank/DDBJ whole genome shotgun (WGS) entry which is preliminary data.</text>
</comment>
<evidence type="ECO:0000313" key="1">
    <source>
        <dbReference type="EMBL" id="GIY66625.1"/>
    </source>
</evidence>